<proteinExistence type="predicted"/>
<organism evidence="1 2">
    <name type="scientific">Hevea brasiliensis</name>
    <name type="common">Para rubber tree</name>
    <name type="synonym">Siphonia brasiliensis</name>
    <dbReference type="NCBI Taxonomy" id="3981"/>
    <lineage>
        <taxon>Eukaryota</taxon>
        <taxon>Viridiplantae</taxon>
        <taxon>Streptophyta</taxon>
        <taxon>Embryophyta</taxon>
        <taxon>Tracheophyta</taxon>
        <taxon>Spermatophyta</taxon>
        <taxon>Magnoliopsida</taxon>
        <taxon>eudicotyledons</taxon>
        <taxon>Gunneridae</taxon>
        <taxon>Pentapetalae</taxon>
        <taxon>rosids</taxon>
        <taxon>fabids</taxon>
        <taxon>Malpighiales</taxon>
        <taxon>Euphorbiaceae</taxon>
        <taxon>Crotonoideae</taxon>
        <taxon>Micrandreae</taxon>
        <taxon>Hevea</taxon>
    </lineage>
</organism>
<reference evidence="1 2" key="1">
    <citation type="journal article" date="2020" name="Mol. Plant">
        <title>The Chromosome-Based Rubber Tree Genome Provides New Insights into Spurge Genome Evolution and Rubber Biosynthesis.</title>
        <authorList>
            <person name="Liu J."/>
            <person name="Shi C."/>
            <person name="Shi C.C."/>
            <person name="Li W."/>
            <person name="Zhang Q.J."/>
            <person name="Zhang Y."/>
            <person name="Li K."/>
            <person name="Lu H.F."/>
            <person name="Shi C."/>
            <person name="Zhu S.T."/>
            <person name="Xiao Z.Y."/>
            <person name="Nan H."/>
            <person name="Yue Y."/>
            <person name="Zhu X.G."/>
            <person name="Wu Y."/>
            <person name="Hong X.N."/>
            <person name="Fan G.Y."/>
            <person name="Tong Y."/>
            <person name="Zhang D."/>
            <person name="Mao C.L."/>
            <person name="Liu Y.L."/>
            <person name="Hao S.J."/>
            <person name="Liu W.Q."/>
            <person name="Lv M.Q."/>
            <person name="Zhang H.B."/>
            <person name="Liu Y."/>
            <person name="Hu-Tang G.R."/>
            <person name="Wang J.P."/>
            <person name="Wang J.H."/>
            <person name="Sun Y.H."/>
            <person name="Ni S.B."/>
            <person name="Chen W.B."/>
            <person name="Zhang X.C."/>
            <person name="Jiao Y.N."/>
            <person name="Eichler E.E."/>
            <person name="Li G.H."/>
            <person name="Liu X."/>
            <person name="Gao L.Z."/>
        </authorList>
    </citation>
    <scope>NUCLEOTIDE SEQUENCE [LARGE SCALE GENOMIC DNA]</scope>
    <source>
        <strain evidence="2">cv. GT1</strain>
        <tissue evidence="1">Leaf</tissue>
    </source>
</reference>
<accession>A0A6A6LAQ2</accession>
<dbReference type="Proteomes" id="UP000467840">
    <property type="component" value="Chromosome 18"/>
</dbReference>
<dbReference type="AlphaFoldDB" id="A0A6A6LAQ2"/>
<name>A0A6A6LAQ2_HEVBR</name>
<gene>
    <name evidence="1" type="ORF">GH714_017570</name>
</gene>
<evidence type="ECO:0000313" key="2">
    <source>
        <dbReference type="Proteomes" id="UP000467840"/>
    </source>
</evidence>
<keyword evidence="2" id="KW-1185">Reference proteome</keyword>
<comment type="caution">
    <text evidence="1">The sequence shown here is derived from an EMBL/GenBank/DDBJ whole genome shotgun (WGS) entry which is preliminary data.</text>
</comment>
<sequence length="158" mass="17863">MSELYSTLFFGDNPEFEDFLAQDLEGFLGQLASSHESSRDLLFPLLVLMGDEDDASMMTELATDDGDPQTQPANAEFVERLETVKIEESGLECSICLDQLSIGSEEIISSSREPLGKRLGFQAKQTIRMSRILSGHYNRARGEMHNFNFRENLRTTWT</sequence>
<dbReference type="EMBL" id="JAAGAX010000012">
    <property type="protein sequence ID" value="KAF2297116.1"/>
    <property type="molecule type" value="Genomic_DNA"/>
</dbReference>
<evidence type="ECO:0000313" key="1">
    <source>
        <dbReference type="EMBL" id="KAF2297116.1"/>
    </source>
</evidence>
<protein>
    <submittedName>
        <fullName evidence="1">Uncharacterized protein</fullName>
    </submittedName>
</protein>